<dbReference type="InParanoid" id="A0A3A9JK10"/>
<protein>
    <recommendedName>
        <fullName evidence="6">Rha family transcriptional regulator</fullName>
    </recommendedName>
</protein>
<evidence type="ECO:0000313" key="2">
    <source>
        <dbReference type="EMBL" id="RMI19412.1"/>
    </source>
</evidence>
<gene>
    <name evidence="1" type="ORF">D6Z83_11725</name>
    <name evidence="3" type="ORF">EBE87_15755</name>
    <name evidence="2" type="ORF">EBE87_20675</name>
</gene>
<evidence type="ECO:0008006" key="6">
    <source>
        <dbReference type="Google" id="ProtNLM"/>
    </source>
</evidence>
<dbReference type="AlphaFoldDB" id="A0A3A9JK10"/>
<proteinExistence type="predicted"/>
<dbReference type="InterPro" id="IPR014054">
    <property type="entry name" value="Phage_regulatory_Rha"/>
</dbReference>
<dbReference type="Proteomes" id="UP000278036">
    <property type="component" value="Unassembled WGS sequence"/>
</dbReference>
<organism evidence="1 5">
    <name type="scientific">Teichococcus wenyumeiae</name>
    <dbReference type="NCBI Taxonomy" id="2478470"/>
    <lineage>
        <taxon>Bacteria</taxon>
        <taxon>Pseudomonadati</taxon>
        <taxon>Pseudomonadota</taxon>
        <taxon>Alphaproteobacteria</taxon>
        <taxon>Acetobacterales</taxon>
        <taxon>Roseomonadaceae</taxon>
        <taxon>Roseomonas</taxon>
    </lineage>
</organism>
<dbReference type="Proteomes" id="UP000274097">
    <property type="component" value="Unassembled WGS sequence"/>
</dbReference>
<accession>A0A3A9JK10</accession>
<keyword evidence="4" id="KW-1185">Reference proteome</keyword>
<reference evidence="1 5" key="1">
    <citation type="submission" date="2018-09" db="EMBL/GenBank/DDBJ databases">
        <title>Roseomonas sp. nov., isolated from feces of Tibetan antelopes in the Qinghai-Tibet plateau, China.</title>
        <authorList>
            <person name="Tian Z."/>
        </authorList>
    </citation>
    <scope>NUCLEOTIDE SEQUENCE [LARGE SCALE GENOMIC DNA]</scope>
    <source>
        <strain evidence="2 4">Z23</strain>
        <strain evidence="1 5">Z24</strain>
    </source>
</reference>
<sequence length="282" mass="30193">MVRSNSNSPDLLVAAPRLLAPQENSFLAPIVTIVDGQARADSRDVADFFSKAHKNVLQAIQNLHVSDDFRRRNFQPFKINDLTGESLSHVSMTRDGFTFLAMGFTGATAGAFKEAFIKRFNAMEAQLRAGSVAPAPSRVPPVKEVAATFRAYHGIARLAGLDRNQASLSAGRATKAVTGVDPLEALAIRHLVAPQQEAALTPSDLGARLGGKSAVVVNKLLAQRGLQTSHRAAKGQQYWQPTAAGEPHAVWLDTGKHHGNGTPVRQLKWAASILPLIEGDAS</sequence>
<comment type="caution">
    <text evidence="1">The sequence shown here is derived from an EMBL/GenBank/DDBJ whole genome shotgun (WGS) entry which is preliminary data.</text>
</comment>
<dbReference type="NCBIfam" id="TIGR02681">
    <property type="entry name" value="phage_pRha"/>
    <property type="match status" value="1"/>
</dbReference>
<evidence type="ECO:0000313" key="5">
    <source>
        <dbReference type="Proteomes" id="UP000278036"/>
    </source>
</evidence>
<evidence type="ECO:0000313" key="1">
    <source>
        <dbReference type="EMBL" id="RKK04014.1"/>
    </source>
</evidence>
<evidence type="ECO:0000313" key="4">
    <source>
        <dbReference type="Proteomes" id="UP000274097"/>
    </source>
</evidence>
<dbReference type="Pfam" id="PF09669">
    <property type="entry name" value="Phage_pRha"/>
    <property type="match status" value="1"/>
</dbReference>
<dbReference type="EMBL" id="RFLX01000020">
    <property type="protein sequence ID" value="RMI19412.1"/>
    <property type="molecule type" value="Genomic_DNA"/>
</dbReference>
<dbReference type="EMBL" id="RAQU01000060">
    <property type="protein sequence ID" value="RKK04014.1"/>
    <property type="molecule type" value="Genomic_DNA"/>
</dbReference>
<name>A0A3A9JK10_9PROT</name>
<evidence type="ECO:0000313" key="3">
    <source>
        <dbReference type="EMBL" id="RMI20277.1"/>
    </source>
</evidence>
<dbReference type="EMBL" id="RFLX01000012">
    <property type="protein sequence ID" value="RMI20277.1"/>
    <property type="molecule type" value="Genomic_DNA"/>
</dbReference>